<evidence type="ECO:0000256" key="2">
    <source>
        <dbReference type="ARBA" id="ARBA00006577"/>
    </source>
</evidence>
<name>A0A839QRE5_9MICC</name>
<sequence>MKTKVDYVRKLLAVTLAASLLLVTGCGAAADAGATTGVTEAGDVGPLSSLQLTPGADDTSDPTVTIKTPLEATKAGAKMILAGGGETIKENQSVTYKTIAFKTEDGSQLGSNFESEGDLIPTVPEMKTAMPEFYDVIVGSKVGSYIAFLQPTPTEPGATAPAEPANIDTLIVIKTTKAVDIPPTPPTPEFKKSDDKSVKKATGSISADGKISVTLPAGKADPAKLEVTVLKEGDGPAATKDSTVVAHYIGARLEDGKVFDGSYSRGEPSEFPLSGVIKGWTEGLTGIKQGSTVLLSIPTDMAYGKDAAAMGKPAGPLVFIVELQEVK</sequence>
<gene>
    <name evidence="10" type="ORF">E9229_003492</name>
</gene>
<dbReference type="Gene3D" id="3.10.50.40">
    <property type="match status" value="1"/>
</dbReference>
<evidence type="ECO:0000313" key="10">
    <source>
        <dbReference type="EMBL" id="MBB2997245.1"/>
    </source>
</evidence>
<evidence type="ECO:0000256" key="7">
    <source>
        <dbReference type="SAM" id="MobiDB-lite"/>
    </source>
</evidence>
<comment type="catalytic activity">
    <reaction evidence="1 6">
        <text>[protein]-peptidylproline (omega=180) = [protein]-peptidylproline (omega=0)</text>
        <dbReference type="Rhea" id="RHEA:16237"/>
        <dbReference type="Rhea" id="RHEA-COMP:10747"/>
        <dbReference type="Rhea" id="RHEA-COMP:10748"/>
        <dbReference type="ChEBI" id="CHEBI:83833"/>
        <dbReference type="ChEBI" id="CHEBI:83834"/>
        <dbReference type="EC" id="5.2.1.8"/>
    </reaction>
</comment>
<accession>A0A839QRE5</accession>
<dbReference type="SUPFAM" id="SSF54534">
    <property type="entry name" value="FKBP-like"/>
    <property type="match status" value="1"/>
</dbReference>
<evidence type="ECO:0000313" key="11">
    <source>
        <dbReference type="Proteomes" id="UP000523000"/>
    </source>
</evidence>
<dbReference type="EC" id="5.2.1.8" evidence="3 6"/>
<reference evidence="10 11" key="1">
    <citation type="submission" date="2020-08" db="EMBL/GenBank/DDBJ databases">
        <title>Sequencing the genomes of 1000 actinobacteria strains.</title>
        <authorList>
            <person name="Klenk H.-P."/>
        </authorList>
    </citation>
    <scope>NUCLEOTIDE SEQUENCE [LARGE SCALE GENOMIC DNA]</scope>
    <source>
        <strain evidence="10 11">DSM 22826</strain>
    </source>
</reference>
<feature type="region of interest" description="Disordered" evidence="7">
    <location>
        <begin position="43"/>
        <end position="63"/>
    </location>
</feature>
<evidence type="ECO:0000259" key="9">
    <source>
        <dbReference type="PROSITE" id="PS50059"/>
    </source>
</evidence>
<dbReference type="PANTHER" id="PTHR43811:SF19">
    <property type="entry name" value="39 KDA FK506-BINDING NUCLEAR PROTEIN"/>
    <property type="match status" value="1"/>
</dbReference>
<dbReference type="EMBL" id="JACHVS010000002">
    <property type="protein sequence ID" value="MBB2997245.1"/>
    <property type="molecule type" value="Genomic_DNA"/>
</dbReference>
<comment type="caution">
    <text evidence="10">The sequence shown here is derived from an EMBL/GenBank/DDBJ whole genome shotgun (WGS) entry which is preliminary data.</text>
</comment>
<dbReference type="Proteomes" id="UP000523000">
    <property type="component" value="Unassembled WGS sequence"/>
</dbReference>
<feature type="signal peptide" evidence="8">
    <location>
        <begin position="1"/>
        <end position="29"/>
    </location>
</feature>
<proteinExistence type="inferred from homology"/>
<keyword evidence="4 6" id="KW-0697">Rotamase</keyword>
<keyword evidence="5 6" id="KW-0413">Isomerase</keyword>
<feature type="chain" id="PRO_5038776069" description="peptidylprolyl isomerase" evidence="8">
    <location>
        <begin position="30"/>
        <end position="327"/>
    </location>
</feature>
<evidence type="ECO:0000256" key="1">
    <source>
        <dbReference type="ARBA" id="ARBA00000971"/>
    </source>
</evidence>
<dbReference type="PROSITE" id="PS51257">
    <property type="entry name" value="PROKAR_LIPOPROTEIN"/>
    <property type="match status" value="1"/>
</dbReference>
<evidence type="ECO:0000256" key="6">
    <source>
        <dbReference type="PROSITE-ProRule" id="PRU00277"/>
    </source>
</evidence>
<dbReference type="AlphaFoldDB" id="A0A839QRE5"/>
<dbReference type="Pfam" id="PF00254">
    <property type="entry name" value="FKBP_C"/>
    <property type="match status" value="1"/>
</dbReference>
<dbReference type="GO" id="GO:0003755">
    <property type="term" value="F:peptidyl-prolyl cis-trans isomerase activity"/>
    <property type="evidence" value="ECO:0007669"/>
    <property type="project" value="UniProtKB-KW"/>
</dbReference>
<feature type="domain" description="PPIase FKBP-type" evidence="9">
    <location>
        <begin position="241"/>
        <end position="327"/>
    </location>
</feature>
<evidence type="ECO:0000256" key="5">
    <source>
        <dbReference type="ARBA" id="ARBA00023235"/>
    </source>
</evidence>
<protein>
    <recommendedName>
        <fullName evidence="3 6">peptidylprolyl isomerase</fullName>
        <ecNumber evidence="3 6">5.2.1.8</ecNumber>
    </recommendedName>
</protein>
<dbReference type="PANTHER" id="PTHR43811">
    <property type="entry name" value="FKBP-TYPE PEPTIDYL-PROLYL CIS-TRANS ISOMERASE FKPA"/>
    <property type="match status" value="1"/>
</dbReference>
<comment type="similarity">
    <text evidence="2">Belongs to the FKBP-type PPIase family.</text>
</comment>
<dbReference type="PROSITE" id="PS50059">
    <property type="entry name" value="FKBP_PPIASE"/>
    <property type="match status" value="1"/>
</dbReference>
<evidence type="ECO:0000256" key="4">
    <source>
        <dbReference type="ARBA" id="ARBA00023110"/>
    </source>
</evidence>
<keyword evidence="11" id="KW-1185">Reference proteome</keyword>
<dbReference type="InterPro" id="IPR001179">
    <property type="entry name" value="PPIase_FKBP_dom"/>
</dbReference>
<organism evidence="10 11">
    <name type="scientific">Paeniglutamicibacter cryotolerans</name>
    <dbReference type="NCBI Taxonomy" id="670079"/>
    <lineage>
        <taxon>Bacteria</taxon>
        <taxon>Bacillati</taxon>
        <taxon>Actinomycetota</taxon>
        <taxon>Actinomycetes</taxon>
        <taxon>Micrococcales</taxon>
        <taxon>Micrococcaceae</taxon>
        <taxon>Paeniglutamicibacter</taxon>
    </lineage>
</organism>
<dbReference type="InterPro" id="IPR046357">
    <property type="entry name" value="PPIase_dom_sf"/>
</dbReference>
<keyword evidence="8" id="KW-0732">Signal</keyword>
<evidence type="ECO:0000256" key="8">
    <source>
        <dbReference type="SAM" id="SignalP"/>
    </source>
</evidence>
<evidence type="ECO:0000256" key="3">
    <source>
        <dbReference type="ARBA" id="ARBA00013194"/>
    </source>
</evidence>